<reference evidence="2" key="1">
    <citation type="submission" date="2020-06" db="EMBL/GenBank/DDBJ databases">
        <authorList>
            <person name="Li T."/>
            <person name="Hu X."/>
            <person name="Zhang T."/>
            <person name="Song X."/>
            <person name="Zhang H."/>
            <person name="Dai N."/>
            <person name="Sheng W."/>
            <person name="Hou X."/>
            <person name="Wei L."/>
        </authorList>
    </citation>
    <scope>NUCLEOTIDE SEQUENCE</scope>
    <source>
        <strain evidence="2">3651</strain>
        <tissue evidence="2">Leaf</tissue>
    </source>
</reference>
<sequence>MDDLFINTLVDSMPHDGNGPHNGVTVSSLIAAQRAVNAGFGKRLSWRYCVERYNHLRERHSTFAWLIRQEGEKPFALAYRWRPEPKWDSLKLIFGEVEIDDDTSSDSVDMREDSATSSATEVEISDYDQDHSSSSKSA</sequence>
<protein>
    <submittedName>
        <fullName evidence="2">Uncharacterized protein</fullName>
    </submittedName>
</protein>
<comment type="caution">
    <text evidence="2">The sequence shown here is derived from an EMBL/GenBank/DDBJ whole genome shotgun (WGS) entry which is preliminary data.</text>
</comment>
<dbReference type="Proteomes" id="UP001293254">
    <property type="component" value="Unassembled WGS sequence"/>
</dbReference>
<accession>A0AAE1XNM6</accession>
<evidence type="ECO:0000313" key="3">
    <source>
        <dbReference type="Proteomes" id="UP001293254"/>
    </source>
</evidence>
<evidence type="ECO:0000313" key="2">
    <source>
        <dbReference type="EMBL" id="KAK4414673.1"/>
    </source>
</evidence>
<reference evidence="2" key="2">
    <citation type="journal article" date="2024" name="Plant">
        <title>Genomic evolution and insights into agronomic trait innovations of Sesamum species.</title>
        <authorList>
            <person name="Miao H."/>
            <person name="Wang L."/>
            <person name="Qu L."/>
            <person name="Liu H."/>
            <person name="Sun Y."/>
            <person name="Le M."/>
            <person name="Wang Q."/>
            <person name="Wei S."/>
            <person name="Zheng Y."/>
            <person name="Lin W."/>
            <person name="Duan Y."/>
            <person name="Cao H."/>
            <person name="Xiong S."/>
            <person name="Wang X."/>
            <person name="Wei L."/>
            <person name="Li C."/>
            <person name="Ma Q."/>
            <person name="Ju M."/>
            <person name="Zhao R."/>
            <person name="Li G."/>
            <person name="Mu C."/>
            <person name="Tian Q."/>
            <person name="Mei H."/>
            <person name="Zhang T."/>
            <person name="Gao T."/>
            <person name="Zhang H."/>
        </authorList>
    </citation>
    <scope>NUCLEOTIDE SEQUENCE</scope>
    <source>
        <strain evidence="2">3651</strain>
    </source>
</reference>
<gene>
    <name evidence="2" type="ORF">Salat_2880300</name>
</gene>
<organism evidence="2 3">
    <name type="scientific">Sesamum alatum</name>
    <dbReference type="NCBI Taxonomy" id="300844"/>
    <lineage>
        <taxon>Eukaryota</taxon>
        <taxon>Viridiplantae</taxon>
        <taxon>Streptophyta</taxon>
        <taxon>Embryophyta</taxon>
        <taxon>Tracheophyta</taxon>
        <taxon>Spermatophyta</taxon>
        <taxon>Magnoliopsida</taxon>
        <taxon>eudicotyledons</taxon>
        <taxon>Gunneridae</taxon>
        <taxon>Pentapetalae</taxon>
        <taxon>asterids</taxon>
        <taxon>lamiids</taxon>
        <taxon>Lamiales</taxon>
        <taxon>Pedaliaceae</taxon>
        <taxon>Sesamum</taxon>
    </lineage>
</organism>
<feature type="region of interest" description="Disordered" evidence="1">
    <location>
        <begin position="102"/>
        <end position="138"/>
    </location>
</feature>
<dbReference type="AlphaFoldDB" id="A0AAE1XNM6"/>
<name>A0AAE1XNM6_9LAMI</name>
<feature type="compositionally biased region" description="Basic and acidic residues" evidence="1">
    <location>
        <begin position="128"/>
        <end position="138"/>
    </location>
</feature>
<proteinExistence type="predicted"/>
<evidence type="ECO:0000256" key="1">
    <source>
        <dbReference type="SAM" id="MobiDB-lite"/>
    </source>
</evidence>
<dbReference type="EMBL" id="JACGWO010000012">
    <property type="protein sequence ID" value="KAK4414673.1"/>
    <property type="molecule type" value="Genomic_DNA"/>
</dbReference>
<keyword evidence="3" id="KW-1185">Reference proteome</keyword>